<dbReference type="EMBL" id="QZCW01000002">
    <property type="protein sequence ID" value="MCW5322186.1"/>
    <property type="molecule type" value="Genomic_DNA"/>
</dbReference>
<comment type="caution">
    <text evidence="4">The sequence shown here is derived from an EMBL/GenBank/DDBJ whole genome shotgun (WGS) entry which is preliminary data.</text>
</comment>
<protein>
    <submittedName>
        <fullName evidence="4">Fumarate hydratase</fullName>
    </submittedName>
</protein>
<proteinExistence type="inferred from homology"/>
<accession>A0ABT3KV21</accession>
<dbReference type="GeneID" id="77320411"/>
<dbReference type="PANTHER" id="PTHR43351">
    <property type="entry name" value="L(+)-TARTRATE DEHYDRATASE SUBUNIT BETA"/>
    <property type="match status" value="1"/>
</dbReference>
<dbReference type="Pfam" id="PF05683">
    <property type="entry name" value="Fumerase_C"/>
    <property type="match status" value="1"/>
</dbReference>
<evidence type="ECO:0000256" key="2">
    <source>
        <dbReference type="ARBA" id="ARBA00023239"/>
    </source>
</evidence>
<dbReference type="InterPro" id="IPR036660">
    <property type="entry name" value="Fe-S_hydroAse_TtdB_cat_sf"/>
</dbReference>
<keyword evidence="5" id="KW-1185">Reference proteome</keyword>
<sequence length="214" mass="22976">MFHALELPLAREQVRALAVGDMVTLDGVITVSIGLPTHQRMVQAVAHGDQALPAALRGGAFFHLSTCLRESRDGPQPLYINPSTSTRYNAWMPALVRGLDLRLTGGKGGLDAASAQALRDTGCVYLSFLGGGSPLLSRGLRGLVSSCWDEYIPQFRLLTLRVAAFGPATVAIDAHGNSLYAQLRDQAQARMPHLLQRLDAARQASLQKPPGDPE</sequence>
<evidence type="ECO:0000313" key="5">
    <source>
        <dbReference type="Proteomes" id="UP001208935"/>
    </source>
</evidence>
<keyword evidence="2" id="KW-0456">Lyase</keyword>
<evidence type="ECO:0000313" key="4">
    <source>
        <dbReference type="EMBL" id="MCW5322186.1"/>
    </source>
</evidence>
<evidence type="ECO:0000256" key="1">
    <source>
        <dbReference type="ARBA" id="ARBA00008876"/>
    </source>
</evidence>
<reference evidence="5" key="1">
    <citation type="submission" date="2023-07" db="EMBL/GenBank/DDBJ databases">
        <title>Verminephrobacter genomes.</title>
        <authorList>
            <person name="Lund M.B."/>
        </authorList>
    </citation>
    <scope>NUCLEOTIDE SEQUENCE [LARGE SCALE GENOMIC DNA]</scope>
    <source>
        <strain evidence="5">AtM5-05</strain>
    </source>
</reference>
<dbReference type="RefSeq" id="WP_265258013.1">
    <property type="nucleotide sequence ID" value="NZ_QZCV01000002.1"/>
</dbReference>
<comment type="similarity">
    <text evidence="1">Belongs to the class-I fumarase family.</text>
</comment>
<dbReference type="InterPro" id="IPR004647">
    <property type="entry name" value="Fe-S_hydro-lyase_TtdB-typ_cat"/>
</dbReference>
<dbReference type="Proteomes" id="UP001208935">
    <property type="component" value="Unassembled WGS sequence"/>
</dbReference>
<name>A0ABT3KV21_9BURK</name>
<evidence type="ECO:0000259" key="3">
    <source>
        <dbReference type="Pfam" id="PF05683"/>
    </source>
</evidence>
<dbReference type="Gene3D" id="3.20.130.10">
    <property type="entry name" value="Fe-S hydro-lyase, tartrate dehydratase beta-type, catalytic domain"/>
    <property type="match status" value="1"/>
</dbReference>
<gene>
    <name evidence="4" type="ORF">D5039_13805</name>
</gene>
<dbReference type="SUPFAM" id="SSF117457">
    <property type="entry name" value="FumA C-terminal domain-like"/>
    <property type="match status" value="1"/>
</dbReference>
<organism evidence="4 5">
    <name type="scientific">Verminephrobacter aporrectodeae subsp. tuberculatae</name>
    <dbReference type="NCBI Taxonomy" id="1110392"/>
    <lineage>
        <taxon>Bacteria</taxon>
        <taxon>Pseudomonadati</taxon>
        <taxon>Pseudomonadota</taxon>
        <taxon>Betaproteobacteria</taxon>
        <taxon>Burkholderiales</taxon>
        <taxon>Comamonadaceae</taxon>
        <taxon>Verminephrobacter</taxon>
    </lineage>
</organism>
<dbReference type="PANTHER" id="PTHR43351:SF2">
    <property type="entry name" value="L(+)-TARTRATE DEHYDRATASE SUBUNIT BETA-RELATED"/>
    <property type="match status" value="1"/>
</dbReference>
<feature type="domain" description="Fe-S hydro-lyase tartrate dehydratase beta-type catalytic" evidence="3">
    <location>
        <begin position="8"/>
        <end position="182"/>
    </location>
</feature>